<gene>
    <name evidence="1" type="ORF">FAM09_23450</name>
</gene>
<dbReference type="InterPro" id="IPR025412">
    <property type="entry name" value="DUF4304"/>
</dbReference>
<accession>A0A4S8HIB0</accession>
<dbReference type="Pfam" id="PF14137">
    <property type="entry name" value="DUF4304"/>
    <property type="match status" value="1"/>
</dbReference>
<keyword evidence="2" id="KW-1185">Reference proteome</keyword>
<organism evidence="1 2">
    <name type="scientific">Niastella caeni</name>
    <dbReference type="NCBI Taxonomy" id="2569763"/>
    <lineage>
        <taxon>Bacteria</taxon>
        <taxon>Pseudomonadati</taxon>
        <taxon>Bacteroidota</taxon>
        <taxon>Chitinophagia</taxon>
        <taxon>Chitinophagales</taxon>
        <taxon>Chitinophagaceae</taxon>
        <taxon>Niastella</taxon>
    </lineage>
</organism>
<dbReference type="Proteomes" id="UP000306918">
    <property type="component" value="Unassembled WGS sequence"/>
</dbReference>
<comment type="caution">
    <text evidence="1">The sequence shown here is derived from an EMBL/GenBank/DDBJ whole genome shotgun (WGS) entry which is preliminary data.</text>
</comment>
<evidence type="ECO:0000313" key="1">
    <source>
        <dbReference type="EMBL" id="THU34948.1"/>
    </source>
</evidence>
<dbReference type="EMBL" id="STFF01000007">
    <property type="protein sequence ID" value="THU34948.1"/>
    <property type="molecule type" value="Genomic_DNA"/>
</dbReference>
<dbReference type="OrthoDB" id="9841235at2"/>
<protein>
    <submittedName>
        <fullName evidence="1">DUF4304 domain-containing protein</fullName>
    </submittedName>
</protein>
<dbReference type="RefSeq" id="WP_136579591.1">
    <property type="nucleotide sequence ID" value="NZ_STFF01000007.1"/>
</dbReference>
<reference evidence="1 2" key="1">
    <citation type="submission" date="2019-04" db="EMBL/GenBank/DDBJ databases">
        <title>Niastella caeni sp. nov., isolated from activated sludge.</title>
        <authorList>
            <person name="Sheng M."/>
        </authorList>
    </citation>
    <scope>NUCLEOTIDE SEQUENCE [LARGE SCALE GENOMIC DNA]</scope>
    <source>
        <strain evidence="1 2">HX-2-15</strain>
    </source>
</reference>
<proteinExistence type="predicted"/>
<evidence type="ECO:0000313" key="2">
    <source>
        <dbReference type="Proteomes" id="UP000306918"/>
    </source>
</evidence>
<sequence length="168" mass="20443">MHYDELQKIWESIFMQLGYRESERNNWVSETQELIIVLNFKVNAKEKDFYIDIGIIIKKWYRDHSLKEPVFEDHDIGQGLYTILYYMGELEYYLNNLFCYDPDINTDAEVIDNSKEIAMLFLTKVIPHIEQLDAYALRVEDFEKATTWEPFLKYFRPAEDNNKYFYWK</sequence>
<name>A0A4S8HIB0_9BACT</name>
<dbReference type="AlphaFoldDB" id="A0A4S8HIB0"/>